<evidence type="ECO:0000313" key="1">
    <source>
        <dbReference type="EMBL" id="BFF95827.1"/>
    </source>
</evidence>
<reference evidence="1 2" key="1">
    <citation type="submission" date="2024-02" db="EMBL/GenBank/DDBJ databases">
        <title>A chromosome-level genome assembly of Drosophila madeirensis, a fruit fly species endemic to Madeira island.</title>
        <authorList>
            <person name="Tomihara K."/>
            <person name="Llopart A."/>
            <person name="Yamamoto D."/>
        </authorList>
    </citation>
    <scope>NUCLEOTIDE SEQUENCE [LARGE SCALE GENOMIC DNA]</scope>
    <source>
        <strain evidence="1 2">RF1</strain>
    </source>
</reference>
<protein>
    <submittedName>
        <fullName evidence="1">Uncharacterized protein</fullName>
    </submittedName>
</protein>
<dbReference type="EMBL" id="AP029264">
    <property type="protein sequence ID" value="BFF95827.1"/>
    <property type="molecule type" value="Genomic_DNA"/>
</dbReference>
<dbReference type="AlphaFoldDB" id="A0AAU9FJK8"/>
<sequence length="153" mass="17654">MPHQQKSSVFYSEGSDCMAGLKTTTQGALESGAKKQTARPEVFKKIVHFRSFKSNQYSADETFVPQDKDPLVSSYSKDYTWSGHGSKLRKCVPEEALPDPDFCRRQVNPFYSITSSPFKFMDDHLKIELVTEHRKKIDFFRQLRNKSQIFTDS</sequence>
<gene>
    <name evidence="1" type="ORF">DMAD_13150</name>
</gene>
<proteinExistence type="predicted"/>
<keyword evidence="2" id="KW-1185">Reference proteome</keyword>
<organism evidence="1 2">
    <name type="scientific">Drosophila madeirensis</name>
    <name type="common">Fruit fly</name>
    <dbReference type="NCBI Taxonomy" id="30013"/>
    <lineage>
        <taxon>Eukaryota</taxon>
        <taxon>Metazoa</taxon>
        <taxon>Ecdysozoa</taxon>
        <taxon>Arthropoda</taxon>
        <taxon>Hexapoda</taxon>
        <taxon>Insecta</taxon>
        <taxon>Pterygota</taxon>
        <taxon>Neoptera</taxon>
        <taxon>Endopterygota</taxon>
        <taxon>Diptera</taxon>
        <taxon>Brachycera</taxon>
        <taxon>Muscomorpha</taxon>
        <taxon>Ephydroidea</taxon>
        <taxon>Drosophilidae</taxon>
        <taxon>Drosophila</taxon>
        <taxon>Sophophora</taxon>
    </lineage>
</organism>
<accession>A0AAU9FJK8</accession>
<evidence type="ECO:0000313" key="2">
    <source>
        <dbReference type="Proteomes" id="UP001500889"/>
    </source>
</evidence>
<name>A0AAU9FJK8_DROMD</name>
<dbReference type="Proteomes" id="UP001500889">
    <property type="component" value="Chromosome U"/>
</dbReference>